<dbReference type="SMART" id="SM00530">
    <property type="entry name" value="HTH_XRE"/>
    <property type="match status" value="1"/>
</dbReference>
<reference evidence="3 4" key="1">
    <citation type="submission" date="2019-06" db="EMBL/GenBank/DDBJ databases">
        <title>Saccharibacillus brassicae sp. nov., an endophytic bacterium isolated from Chinese cabbage seeds (Brassica pekinensis).</title>
        <authorList>
            <person name="Jiang L."/>
            <person name="Lee J."/>
            <person name="Kim S.W."/>
        </authorList>
    </citation>
    <scope>NUCLEOTIDE SEQUENCE [LARGE SCALE GENOMIC DNA]</scope>
    <source>
        <strain evidence="4">KCTC 43072 / ATSA2</strain>
    </source>
</reference>
<keyword evidence="4" id="KW-1185">Reference proteome</keyword>
<dbReference type="EMBL" id="CP041217">
    <property type="protein sequence ID" value="QDH19557.1"/>
    <property type="molecule type" value="Genomic_DNA"/>
</dbReference>
<dbReference type="Gene3D" id="1.10.10.2910">
    <property type="match status" value="1"/>
</dbReference>
<dbReference type="InterPro" id="IPR010982">
    <property type="entry name" value="Lambda_DNA-bd_dom_sf"/>
</dbReference>
<accession>A0A4Y6UT99</accession>
<evidence type="ECO:0000259" key="2">
    <source>
        <dbReference type="PROSITE" id="PS50943"/>
    </source>
</evidence>
<feature type="domain" description="HTH cro/C1-type" evidence="2">
    <location>
        <begin position="15"/>
        <end position="69"/>
    </location>
</feature>
<sequence length="379" mass="43178">MEEANRFSRFVPERLVEAREARGYTLTELAGVAGVSHQAISKYENKKSVPGYDILEKIAETLKVPVTYFYKPIISNETGVTFFRSAALATSKSKKIHLHKISWIKEIYKYLEKFFIFPEINVPRLIDRETYIPTPFVTIDQMASEVRRSWNLGNGPISNMTLLLEKAGIVVARSPFENYKIDACSKWGTGERPVILLSDDKTAARSRFDIAHELGHLVLHSKIKQSEFNLKANYKLIESEANRFASAFLLPSSSFGSEIISNSLEHLVALKRRWKVSIQALAYRAHSIGYFEEHQHIYLRRKLAKNNQLTREPLDDVLEFEEPILLQQAIKALVEHNVKTKADITSELSLPREEIEVLAGLEPGYLSSESAKIIPLVFK</sequence>
<dbReference type="KEGG" id="saca:FFV09_01005"/>
<name>A0A4Y6UT99_SACBS</name>
<dbReference type="PANTHER" id="PTHR43236">
    <property type="entry name" value="ANTITOXIN HIGA1"/>
    <property type="match status" value="1"/>
</dbReference>
<dbReference type="Proteomes" id="UP000316968">
    <property type="component" value="Chromosome"/>
</dbReference>
<dbReference type="PROSITE" id="PS50943">
    <property type="entry name" value="HTH_CROC1"/>
    <property type="match status" value="1"/>
</dbReference>
<dbReference type="AlphaFoldDB" id="A0A4Y6UT99"/>
<evidence type="ECO:0000256" key="1">
    <source>
        <dbReference type="ARBA" id="ARBA00007227"/>
    </source>
</evidence>
<evidence type="ECO:0000313" key="3">
    <source>
        <dbReference type="EMBL" id="QDH19557.1"/>
    </source>
</evidence>
<dbReference type="PANTHER" id="PTHR43236:SF1">
    <property type="entry name" value="BLL7220 PROTEIN"/>
    <property type="match status" value="1"/>
</dbReference>
<dbReference type="InterPro" id="IPR010359">
    <property type="entry name" value="IrrE_HExxH"/>
</dbReference>
<organism evidence="3 4">
    <name type="scientific">Saccharibacillus brassicae</name>
    <dbReference type="NCBI Taxonomy" id="2583377"/>
    <lineage>
        <taxon>Bacteria</taxon>
        <taxon>Bacillati</taxon>
        <taxon>Bacillota</taxon>
        <taxon>Bacilli</taxon>
        <taxon>Bacillales</taxon>
        <taxon>Paenibacillaceae</taxon>
        <taxon>Saccharibacillus</taxon>
    </lineage>
</organism>
<gene>
    <name evidence="3" type="ORF">FFV09_01005</name>
</gene>
<comment type="similarity">
    <text evidence="1">Belongs to the short-chain fatty acyl-CoA assimilation regulator (ScfR) family.</text>
</comment>
<dbReference type="GO" id="GO:0003677">
    <property type="term" value="F:DNA binding"/>
    <property type="evidence" value="ECO:0007669"/>
    <property type="project" value="InterPro"/>
</dbReference>
<evidence type="ECO:0000313" key="4">
    <source>
        <dbReference type="Proteomes" id="UP000316968"/>
    </source>
</evidence>
<dbReference type="InterPro" id="IPR052345">
    <property type="entry name" value="Rad_response_metalloprotease"/>
</dbReference>
<dbReference type="Pfam" id="PF06114">
    <property type="entry name" value="Peptidase_M78"/>
    <property type="match status" value="1"/>
</dbReference>
<dbReference type="RefSeq" id="WP_141445946.1">
    <property type="nucleotide sequence ID" value="NZ_CP041217.1"/>
</dbReference>
<proteinExistence type="inferred from homology"/>
<dbReference type="InterPro" id="IPR001387">
    <property type="entry name" value="Cro/C1-type_HTH"/>
</dbReference>
<protein>
    <submittedName>
        <fullName evidence="3">ImmA/IrrE family metallo-endopeptidase</fullName>
    </submittedName>
</protein>
<dbReference type="SUPFAM" id="SSF47413">
    <property type="entry name" value="lambda repressor-like DNA-binding domains"/>
    <property type="match status" value="1"/>
</dbReference>
<dbReference type="OrthoDB" id="9816277at2"/>
<dbReference type="Pfam" id="PF01381">
    <property type="entry name" value="HTH_3"/>
    <property type="match status" value="1"/>
</dbReference>
<dbReference type="Gene3D" id="1.10.260.40">
    <property type="entry name" value="lambda repressor-like DNA-binding domains"/>
    <property type="match status" value="1"/>
</dbReference>
<dbReference type="CDD" id="cd00093">
    <property type="entry name" value="HTH_XRE"/>
    <property type="match status" value="1"/>
</dbReference>